<feature type="compositionally biased region" description="Polar residues" evidence="1">
    <location>
        <begin position="22"/>
        <end position="43"/>
    </location>
</feature>
<sequence>MKSPLIVASAVTLFVVAGVAHSQGTPQTSQPAPQENAATQASDPSAGMEAYGGTPDTRVQGGTKNVRPCRMDPQCNVFFGGS</sequence>
<name>A0A6J5A094_9BURK</name>
<keyword evidence="2" id="KW-0732">Signal</keyword>
<evidence type="ECO:0000256" key="2">
    <source>
        <dbReference type="SAM" id="SignalP"/>
    </source>
</evidence>
<proteinExistence type="predicted"/>
<feature type="chain" id="PRO_5026856267" description="DUF680 domain-containing protein" evidence="2">
    <location>
        <begin position="23"/>
        <end position="82"/>
    </location>
</feature>
<dbReference type="AlphaFoldDB" id="A0A6J5A094"/>
<feature type="signal peptide" evidence="2">
    <location>
        <begin position="1"/>
        <end position="22"/>
    </location>
</feature>
<dbReference type="EMBL" id="CADIKC010000001">
    <property type="protein sequence ID" value="CAB3646599.1"/>
    <property type="molecule type" value="Genomic_DNA"/>
</dbReference>
<protein>
    <recommendedName>
        <fullName evidence="5">DUF680 domain-containing protein</fullName>
    </recommendedName>
</protein>
<feature type="region of interest" description="Disordered" evidence="1">
    <location>
        <begin position="22"/>
        <end position="67"/>
    </location>
</feature>
<reference evidence="3 4" key="1">
    <citation type="submission" date="2020-04" db="EMBL/GenBank/DDBJ databases">
        <authorList>
            <person name="De Canck E."/>
        </authorList>
    </citation>
    <scope>NUCLEOTIDE SEQUENCE [LARGE SCALE GENOMIC DNA]</scope>
    <source>
        <strain evidence="3 4">LMG 24238</strain>
    </source>
</reference>
<keyword evidence="4" id="KW-1185">Reference proteome</keyword>
<evidence type="ECO:0000313" key="4">
    <source>
        <dbReference type="Proteomes" id="UP000494255"/>
    </source>
</evidence>
<accession>A0A6J5A094</accession>
<evidence type="ECO:0000256" key="1">
    <source>
        <dbReference type="SAM" id="MobiDB-lite"/>
    </source>
</evidence>
<evidence type="ECO:0000313" key="3">
    <source>
        <dbReference type="EMBL" id="CAB3646599.1"/>
    </source>
</evidence>
<gene>
    <name evidence="3" type="ORF">LMG24238_00792</name>
</gene>
<evidence type="ECO:0008006" key="5">
    <source>
        <dbReference type="Google" id="ProtNLM"/>
    </source>
</evidence>
<dbReference type="Proteomes" id="UP000494255">
    <property type="component" value="Unassembled WGS sequence"/>
</dbReference>
<organism evidence="3 4">
    <name type="scientific">Paraburkholderia sediminicola</name>
    <dbReference type="NCBI Taxonomy" id="458836"/>
    <lineage>
        <taxon>Bacteria</taxon>
        <taxon>Pseudomonadati</taxon>
        <taxon>Pseudomonadota</taxon>
        <taxon>Betaproteobacteria</taxon>
        <taxon>Burkholderiales</taxon>
        <taxon>Burkholderiaceae</taxon>
        <taxon>Paraburkholderia</taxon>
    </lineage>
</organism>